<feature type="transmembrane region" description="Helical" evidence="4">
    <location>
        <begin position="383"/>
        <end position="405"/>
    </location>
</feature>
<feature type="transmembrane region" description="Helical" evidence="4">
    <location>
        <begin position="425"/>
        <end position="453"/>
    </location>
</feature>
<evidence type="ECO:0000256" key="1">
    <source>
        <dbReference type="ARBA" id="ARBA00005278"/>
    </source>
</evidence>
<dbReference type="EMBL" id="QLUW01000004">
    <property type="protein sequence ID" value="RAP74356.1"/>
    <property type="molecule type" value="Genomic_DNA"/>
</dbReference>
<feature type="region of interest" description="Disordered" evidence="3">
    <location>
        <begin position="494"/>
        <end position="513"/>
    </location>
</feature>
<dbReference type="PANTHER" id="PTHR22550:SF5">
    <property type="entry name" value="LEUCINE ZIPPER PROTEIN 4"/>
    <property type="match status" value="1"/>
</dbReference>
<dbReference type="InterPro" id="IPR050768">
    <property type="entry name" value="UPF0353/GerABKA_families"/>
</dbReference>
<dbReference type="GO" id="GO:0016020">
    <property type="term" value="C:membrane"/>
    <property type="evidence" value="ECO:0007669"/>
    <property type="project" value="InterPro"/>
</dbReference>
<feature type="transmembrane region" description="Helical" evidence="4">
    <location>
        <begin position="305"/>
        <end position="324"/>
    </location>
</feature>
<evidence type="ECO:0000313" key="5">
    <source>
        <dbReference type="EMBL" id="RAP74356.1"/>
    </source>
</evidence>
<dbReference type="Proteomes" id="UP000249260">
    <property type="component" value="Unassembled WGS sequence"/>
</dbReference>
<dbReference type="AlphaFoldDB" id="A0A328U375"/>
<name>A0A328U375_9BACL</name>
<keyword evidence="4" id="KW-0812">Transmembrane</keyword>
<accession>A0A328U375</accession>
<dbReference type="PANTHER" id="PTHR22550">
    <property type="entry name" value="SPORE GERMINATION PROTEIN"/>
    <property type="match status" value="1"/>
</dbReference>
<keyword evidence="4" id="KW-1133">Transmembrane helix</keyword>
<protein>
    <submittedName>
        <fullName evidence="5">Spore germination protein</fullName>
    </submittedName>
</protein>
<evidence type="ECO:0000256" key="3">
    <source>
        <dbReference type="SAM" id="MobiDB-lite"/>
    </source>
</evidence>
<evidence type="ECO:0000313" key="6">
    <source>
        <dbReference type="Proteomes" id="UP000249260"/>
    </source>
</evidence>
<keyword evidence="6" id="KW-1185">Reference proteome</keyword>
<comment type="caution">
    <text evidence="5">The sequence shown here is derived from an EMBL/GenBank/DDBJ whole genome shotgun (WGS) entry which is preliminary data.</text>
</comment>
<feature type="transmembrane region" description="Helical" evidence="4">
    <location>
        <begin position="263"/>
        <end position="284"/>
    </location>
</feature>
<evidence type="ECO:0000256" key="2">
    <source>
        <dbReference type="ARBA" id="ARBA00023136"/>
    </source>
</evidence>
<dbReference type="RefSeq" id="WP_112884145.1">
    <property type="nucleotide sequence ID" value="NZ_QLUW01000004.1"/>
</dbReference>
<dbReference type="PIRSF" id="PIRSF005690">
    <property type="entry name" value="GerBA"/>
    <property type="match status" value="1"/>
</dbReference>
<proteinExistence type="inferred from homology"/>
<evidence type="ECO:0000256" key="4">
    <source>
        <dbReference type="SAM" id="Phobius"/>
    </source>
</evidence>
<dbReference type="OrthoDB" id="1726708at2"/>
<keyword evidence="2 4" id="KW-0472">Membrane</keyword>
<dbReference type="InterPro" id="IPR004995">
    <property type="entry name" value="Spore_Ger"/>
</dbReference>
<reference evidence="5 6" key="1">
    <citation type="submission" date="2018-06" db="EMBL/GenBank/DDBJ databases">
        <title>Paenibacillus montanisoli sp. nov., isolated from mountain area soil.</title>
        <authorList>
            <person name="Wu M."/>
        </authorList>
    </citation>
    <scope>NUCLEOTIDE SEQUENCE [LARGE SCALE GENOMIC DNA]</scope>
    <source>
        <strain evidence="5 6">RA17</strain>
    </source>
</reference>
<sequence length="513" mass="56658">MSTAQEKLQEQLAASFTPQLADNAAVLDQILGKSADMQQRELKLCGSSEYPGVCCFVDGLADTSIIEAILKALIVFGSDLHRDPAAMPTAEEICTTLMVNASAKPCRQVRDGIAGIVSGDTLVLIQGLDEAILVSSKGWKDRSIEEPSSENNVRGPRDGFTESIRTNTAHVRRRIKDPLLRFDATVVGTRTQTDINIAYIQDLVKEGLVEEVKRRLKRIKIDAILESGYIEELIEDAPLSPFNTVQSTERPDKVASALLEGRVAIFIDNTPVVLIVPTFFWQFIQAPDDYYNRYWVGSFFRCVRYLALIISLVLPSIYVMLVSFHHEMIPTSLALTIASGREVVPFPVLLEAIMLEIAFELMREAGLRMPKPIGQAVSIVGSLIIGQAAVAAGLVSPFMVIVVAITEISSFAIPSYSSSLALRIFRFPLLIASGTFGLLGFATVFFALMLHALSIRSFGESYMAPASPFRPSDQRDMLLRMPIWMMNDRPEFAQDTKRMGEQQMPTQQTRKGG</sequence>
<feature type="compositionally biased region" description="Polar residues" evidence="3">
    <location>
        <begin position="503"/>
        <end position="513"/>
    </location>
</feature>
<gene>
    <name evidence="5" type="ORF">DL346_19930</name>
</gene>
<comment type="similarity">
    <text evidence="1">Belongs to the GerABKA family.</text>
</comment>
<organism evidence="5 6">
    <name type="scientific">Paenibacillus montanisoli</name>
    <dbReference type="NCBI Taxonomy" id="2081970"/>
    <lineage>
        <taxon>Bacteria</taxon>
        <taxon>Bacillati</taxon>
        <taxon>Bacillota</taxon>
        <taxon>Bacilli</taxon>
        <taxon>Bacillales</taxon>
        <taxon>Paenibacillaceae</taxon>
        <taxon>Paenibacillus</taxon>
    </lineage>
</organism>
<dbReference type="GO" id="GO:0009847">
    <property type="term" value="P:spore germination"/>
    <property type="evidence" value="ECO:0007669"/>
    <property type="project" value="InterPro"/>
</dbReference>
<dbReference type="Pfam" id="PF03323">
    <property type="entry name" value="GerA"/>
    <property type="match status" value="1"/>
</dbReference>